<sequence>MSSWTVTGLASRFQKGLEATRTKIDNLLDIHEEEGAGAAGTSNELIVDADGNIIQAPQIEKKVETLQPQAVPPPESSKQLTDWEVSTELQPVVDSEPNPIRDSEPNPSFPRSVDEPKKRGKARRKKKKASEEHSPAEMETLDVQPLMVEVPLDEPHEFDEEPTPKQEEPSPTRTAEELLSDQSSIHAEEHASTTSPEIISEDLGKPGHEASDSAGSGPSPPNWEYSPEHTARRNSDENLTTVSSDIEVVPNSDVCIKLEVETKETSKRWSISTCEPGALPESIPRLLRDQIDEKRFEDLKKLINTLNEEKQRLKQQNMSMSEERIKLAKQLSVCEQEKKDIIQEGNKFSEEILKLRNELRKLKEKCNTAESKTTQLSGDSRKYREKLDAALEQLDETEKTVETQKEELSHYKKHVTELEEKLNKQADETSRVRTQQAATLSEAHNVAANELARNREQIQNLSLEYERCRNMYEAMVVERDEFRSRYEVTKVEAQKASSMKESSSVFDEAALLALRERCSQLEGENHDLTQKLYNHENTKDDLLERLKSDLSSKERKVAELTATLNIERERSESRFQQARDCNTCKQHAVDDASQRRYIEELNSHLKNMREMLEQEQTEKASLADRVVQLTVQVREFQAANHLSDTEKTEIRELKRSVDEETRKRRDIERKYDELLRLNGELLERESELREDIKDLKVAIRTLAEDQVSGTSNSGKGSIYQQA</sequence>
<evidence type="ECO:0000313" key="4">
    <source>
        <dbReference type="WBParaSite" id="MBELARI_LOCUS19297.2"/>
    </source>
</evidence>
<evidence type="ECO:0000313" key="3">
    <source>
        <dbReference type="Proteomes" id="UP000887575"/>
    </source>
</evidence>
<evidence type="ECO:0000256" key="1">
    <source>
        <dbReference type="SAM" id="Coils"/>
    </source>
</evidence>
<protein>
    <recommendedName>
        <fullName evidence="5">TATA element modulatory factor 1 TATA binding domain-containing protein</fullName>
    </recommendedName>
</protein>
<feature type="coiled-coil region" evidence="1">
    <location>
        <begin position="598"/>
        <end position="705"/>
    </location>
</feature>
<organism evidence="3 4">
    <name type="scientific">Mesorhabditis belari</name>
    <dbReference type="NCBI Taxonomy" id="2138241"/>
    <lineage>
        <taxon>Eukaryota</taxon>
        <taxon>Metazoa</taxon>
        <taxon>Ecdysozoa</taxon>
        <taxon>Nematoda</taxon>
        <taxon>Chromadorea</taxon>
        <taxon>Rhabditida</taxon>
        <taxon>Rhabditina</taxon>
        <taxon>Rhabditomorpha</taxon>
        <taxon>Rhabditoidea</taxon>
        <taxon>Rhabditidae</taxon>
        <taxon>Mesorhabditinae</taxon>
        <taxon>Mesorhabditis</taxon>
    </lineage>
</organism>
<dbReference type="WBParaSite" id="MBELARI_LOCUS19297.2">
    <property type="protein sequence ID" value="MBELARI_LOCUS19297.2"/>
    <property type="gene ID" value="MBELARI_LOCUS19297"/>
</dbReference>
<feature type="coiled-coil region" evidence="1">
    <location>
        <begin position="511"/>
        <end position="570"/>
    </location>
</feature>
<keyword evidence="3" id="KW-1185">Reference proteome</keyword>
<name>A0AAF3J6I9_9BILA</name>
<evidence type="ECO:0000256" key="2">
    <source>
        <dbReference type="SAM" id="MobiDB-lite"/>
    </source>
</evidence>
<dbReference type="AlphaFoldDB" id="A0AAF3J6I9"/>
<dbReference type="Proteomes" id="UP000887575">
    <property type="component" value="Unassembled WGS sequence"/>
</dbReference>
<feature type="compositionally biased region" description="Basic residues" evidence="2">
    <location>
        <begin position="118"/>
        <end position="128"/>
    </location>
</feature>
<accession>A0AAF3J6I9</accession>
<feature type="compositionally biased region" description="Basic and acidic residues" evidence="2">
    <location>
        <begin position="162"/>
        <end position="176"/>
    </location>
</feature>
<feature type="compositionally biased region" description="Basic and acidic residues" evidence="2">
    <location>
        <begin position="226"/>
        <end position="236"/>
    </location>
</feature>
<reference evidence="4" key="1">
    <citation type="submission" date="2024-02" db="UniProtKB">
        <authorList>
            <consortium name="WormBaseParasite"/>
        </authorList>
    </citation>
    <scope>IDENTIFICATION</scope>
</reference>
<proteinExistence type="predicted"/>
<feature type="compositionally biased region" description="Basic and acidic residues" evidence="2">
    <location>
        <begin position="202"/>
        <end position="211"/>
    </location>
</feature>
<feature type="region of interest" description="Disordered" evidence="2">
    <location>
        <begin position="65"/>
        <end position="246"/>
    </location>
</feature>
<feature type="coiled-coil region" evidence="1">
    <location>
        <begin position="296"/>
        <end position="471"/>
    </location>
</feature>
<keyword evidence="1" id="KW-0175">Coiled coil</keyword>
<dbReference type="Gene3D" id="1.20.5.340">
    <property type="match status" value="1"/>
</dbReference>
<evidence type="ECO:0008006" key="5">
    <source>
        <dbReference type="Google" id="ProtNLM"/>
    </source>
</evidence>